<dbReference type="PANTHER" id="PTHR44688:SF16">
    <property type="entry name" value="DNA-BINDING TRANSCRIPTIONAL ACTIVATOR DEVR_DOSR"/>
    <property type="match status" value="1"/>
</dbReference>
<comment type="caution">
    <text evidence="5">The sequence shown here is derived from an EMBL/GenBank/DDBJ whole genome shotgun (WGS) entry which is preliminary data.</text>
</comment>
<reference evidence="5" key="1">
    <citation type="journal article" date="2014" name="Int. J. Syst. Evol. Microbiol.">
        <title>Complete genome sequence of Corynebacterium casei LMG S-19264T (=DSM 44701T), isolated from a smear-ripened cheese.</title>
        <authorList>
            <consortium name="US DOE Joint Genome Institute (JGI-PGF)"/>
            <person name="Walter F."/>
            <person name="Albersmeier A."/>
            <person name="Kalinowski J."/>
            <person name="Ruckert C."/>
        </authorList>
    </citation>
    <scope>NUCLEOTIDE SEQUENCE</scope>
    <source>
        <strain evidence="5">KCTC 23430</strain>
    </source>
</reference>
<evidence type="ECO:0000256" key="1">
    <source>
        <dbReference type="ARBA" id="ARBA00023015"/>
    </source>
</evidence>
<reference evidence="5" key="2">
    <citation type="submission" date="2020-09" db="EMBL/GenBank/DDBJ databases">
        <authorList>
            <person name="Sun Q."/>
            <person name="Kim S."/>
        </authorList>
    </citation>
    <scope>NUCLEOTIDE SEQUENCE</scope>
    <source>
        <strain evidence="5">KCTC 23430</strain>
    </source>
</reference>
<dbReference type="RefSeq" id="WP_189477972.1">
    <property type="nucleotide sequence ID" value="NZ_BMYM01000002.1"/>
</dbReference>
<dbReference type="CDD" id="cd06170">
    <property type="entry name" value="LuxR_C_like"/>
    <property type="match status" value="1"/>
</dbReference>
<dbReference type="GO" id="GO:0006355">
    <property type="term" value="P:regulation of DNA-templated transcription"/>
    <property type="evidence" value="ECO:0007669"/>
    <property type="project" value="InterPro"/>
</dbReference>
<dbReference type="SUPFAM" id="SSF46894">
    <property type="entry name" value="C-terminal effector domain of the bipartite response regulators"/>
    <property type="match status" value="1"/>
</dbReference>
<protein>
    <submittedName>
        <fullName evidence="5">Helix-turn-helix transcriptional regulator</fullName>
    </submittedName>
</protein>
<organism evidence="5 6">
    <name type="scientific">Parahalioglobus pacificus</name>
    <dbReference type="NCBI Taxonomy" id="930806"/>
    <lineage>
        <taxon>Bacteria</taxon>
        <taxon>Pseudomonadati</taxon>
        <taxon>Pseudomonadota</taxon>
        <taxon>Gammaproteobacteria</taxon>
        <taxon>Cellvibrionales</taxon>
        <taxon>Halieaceae</taxon>
        <taxon>Parahalioglobus</taxon>
    </lineage>
</organism>
<evidence type="ECO:0000259" key="4">
    <source>
        <dbReference type="PROSITE" id="PS50043"/>
    </source>
</evidence>
<dbReference type="EMBL" id="BMYM01000002">
    <property type="protein sequence ID" value="GHD35886.1"/>
    <property type="molecule type" value="Genomic_DNA"/>
</dbReference>
<evidence type="ECO:0000256" key="3">
    <source>
        <dbReference type="ARBA" id="ARBA00023163"/>
    </source>
</evidence>
<dbReference type="Gene3D" id="1.10.10.10">
    <property type="entry name" value="Winged helix-like DNA-binding domain superfamily/Winged helix DNA-binding domain"/>
    <property type="match status" value="1"/>
</dbReference>
<dbReference type="PROSITE" id="PS50043">
    <property type="entry name" value="HTH_LUXR_2"/>
    <property type="match status" value="1"/>
</dbReference>
<proteinExistence type="predicted"/>
<dbReference type="SMART" id="SM00421">
    <property type="entry name" value="HTH_LUXR"/>
    <property type="match status" value="1"/>
</dbReference>
<gene>
    <name evidence="5" type="ORF">GCM10007053_23400</name>
</gene>
<dbReference type="PROSITE" id="PS00622">
    <property type="entry name" value="HTH_LUXR_1"/>
    <property type="match status" value="1"/>
</dbReference>
<feature type="domain" description="HTH luxR-type" evidence="4">
    <location>
        <begin position="191"/>
        <end position="256"/>
    </location>
</feature>
<dbReference type="GO" id="GO:0003677">
    <property type="term" value="F:DNA binding"/>
    <property type="evidence" value="ECO:0007669"/>
    <property type="project" value="UniProtKB-KW"/>
</dbReference>
<evidence type="ECO:0000256" key="2">
    <source>
        <dbReference type="ARBA" id="ARBA00023125"/>
    </source>
</evidence>
<dbReference type="Pfam" id="PF00196">
    <property type="entry name" value="GerE"/>
    <property type="match status" value="1"/>
</dbReference>
<dbReference type="InterPro" id="IPR016032">
    <property type="entry name" value="Sig_transdc_resp-reg_C-effctor"/>
</dbReference>
<accession>A0A918XLD7</accession>
<sequence length="283" mass="31784">MSTLYDFSRHLAELFPRVGTPAFASELVGLLKSLIPIEDATIIVYEGGNLPVLEYFDLIRDTGSTTLDRYLQGAFLLDPFYLAAAREQRYGAFRLRDLAPEGFKDSEYYSSWYRKCGYKDECGYIFPLRNEGFVNIALGRTTPRATFSKAHMAVLRDIAPTIQALCHAHWAEPSHRGTGPNLRAQLHKALDGFGSSMLTERESQVINLVLHGHSTKTIAEKLSISVETVKLHRKHAYAKLEVSSQAELFYLFLDALMSAKDYDGGDTLVAYLQPPESRRSDAH</sequence>
<keyword evidence="2" id="KW-0238">DNA-binding</keyword>
<evidence type="ECO:0000313" key="5">
    <source>
        <dbReference type="EMBL" id="GHD35886.1"/>
    </source>
</evidence>
<dbReference type="PANTHER" id="PTHR44688">
    <property type="entry name" value="DNA-BINDING TRANSCRIPTIONAL ACTIVATOR DEVR_DOSR"/>
    <property type="match status" value="1"/>
</dbReference>
<dbReference type="PRINTS" id="PR00038">
    <property type="entry name" value="HTHLUXR"/>
</dbReference>
<dbReference type="InterPro" id="IPR036388">
    <property type="entry name" value="WH-like_DNA-bd_sf"/>
</dbReference>
<evidence type="ECO:0000313" key="6">
    <source>
        <dbReference type="Proteomes" id="UP000644693"/>
    </source>
</evidence>
<name>A0A918XLD7_9GAMM</name>
<keyword evidence="3" id="KW-0804">Transcription</keyword>
<keyword evidence="1" id="KW-0805">Transcription regulation</keyword>
<dbReference type="InterPro" id="IPR000792">
    <property type="entry name" value="Tscrpt_reg_LuxR_C"/>
</dbReference>
<dbReference type="Proteomes" id="UP000644693">
    <property type="component" value="Unassembled WGS sequence"/>
</dbReference>
<dbReference type="AlphaFoldDB" id="A0A918XLD7"/>
<keyword evidence="6" id="KW-1185">Reference proteome</keyword>